<dbReference type="Gene3D" id="1.10.443.10">
    <property type="entry name" value="Intergrase catalytic core"/>
    <property type="match status" value="1"/>
</dbReference>
<dbReference type="RefSeq" id="WP_136492836.1">
    <property type="nucleotide sequence ID" value="NZ_SSBS01000003.1"/>
</dbReference>
<evidence type="ECO:0000313" key="3">
    <source>
        <dbReference type="Proteomes" id="UP000310574"/>
    </source>
</evidence>
<protein>
    <submittedName>
        <fullName evidence="2">Integrase</fullName>
    </submittedName>
</protein>
<sequence>MSDNNLAAQPWAPLAAQPGDVGELPESERDVLITSATQVDGQWVILSRYGEDIWHLDGFTSNVPVSKRRLDFGIVPLAFRGVMKAMFYRYLRRGRVGSIRPKGRRVQGSFSDVMPFLHHLETLKLDHLSAVTPMVCATYVAACKAHRQICRSKGKPLSQVGLRNRFVAVEAIHELSQYTDDPMPQHPWPETSAYAMAGFAGSGAPHKQSKKTLLIPDDVFCIIFERAYQQVERGQQLLDLQDALHAIAAQRKVLPAYSISRKKGAYLRNLGWQGNLRAFSRALIDLRTACYIILASTSGCRNHELANVQSGAHHRTQNDEGTVYHWMRSRSEKTDVGTHDWMIPEAAVRSLRMMERWAAPYQAQLTTEIVQRRRVNPYDPQIAEAHKHRHALFLGAEPKRGNQVRTLCNDNWNKYLKAFAKDCGQTWNLASHQFRRKFANYAAHSRFGDLRYLKEHFAHGSLDMTLGYAMDDSWGQHMDLDLYADIQGELEDIKLRVVDKWLADDSLAGGYGHALKQWQREPQNLLIFKDHASMLKSIAESTAIRSNGHAWCTADNDACVGNTLERTRCGNCNHAVIGRGHAPIYQRLYDDLKGLLHCPDIGEGGRQRVERDLNRCREVLAQLGVGPEILIA</sequence>
<name>A0AAQ2I182_9PSED</name>
<dbReference type="GO" id="GO:0006310">
    <property type="term" value="P:DNA recombination"/>
    <property type="evidence" value="ECO:0007669"/>
    <property type="project" value="UniProtKB-KW"/>
</dbReference>
<dbReference type="AlphaFoldDB" id="A0AAQ2I182"/>
<evidence type="ECO:0000256" key="1">
    <source>
        <dbReference type="ARBA" id="ARBA00023172"/>
    </source>
</evidence>
<organism evidence="2 3">
    <name type="scientific">Pseudomonas atacamensis</name>
    <dbReference type="NCBI Taxonomy" id="2565368"/>
    <lineage>
        <taxon>Bacteria</taxon>
        <taxon>Pseudomonadati</taxon>
        <taxon>Pseudomonadota</taxon>
        <taxon>Gammaproteobacteria</taxon>
        <taxon>Pseudomonadales</taxon>
        <taxon>Pseudomonadaceae</taxon>
        <taxon>Pseudomonas</taxon>
    </lineage>
</organism>
<accession>A0AAQ2I182</accession>
<proteinExistence type="predicted"/>
<dbReference type="SUPFAM" id="SSF56349">
    <property type="entry name" value="DNA breaking-rejoining enzymes"/>
    <property type="match status" value="1"/>
</dbReference>
<dbReference type="InterPro" id="IPR013762">
    <property type="entry name" value="Integrase-like_cat_sf"/>
</dbReference>
<dbReference type="EMBL" id="SSBS01000003">
    <property type="protein sequence ID" value="THF32277.1"/>
    <property type="molecule type" value="Genomic_DNA"/>
</dbReference>
<comment type="caution">
    <text evidence="2">The sequence shown here is derived from an EMBL/GenBank/DDBJ whole genome shotgun (WGS) entry which is preliminary data.</text>
</comment>
<dbReference type="GO" id="GO:0003677">
    <property type="term" value="F:DNA binding"/>
    <property type="evidence" value="ECO:0007669"/>
    <property type="project" value="InterPro"/>
</dbReference>
<evidence type="ECO:0000313" key="2">
    <source>
        <dbReference type="EMBL" id="THF32277.1"/>
    </source>
</evidence>
<gene>
    <name evidence="2" type="ORF">E5170_11500</name>
</gene>
<dbReference type="GO" id="GO:0015074">
    <property type="term" value="P:DNA integration"/>
    <property type="evidence" value="ECO:0007669"/>
    <property type="project" value="InterPro"/>
</dbReference>
<dbReference type="Proteomes" id="UP000310574">
    <property type="component" value="Unassembled WGS sequence"/>
</dbReference>
<reference evidence="2 3" key="1">
    <citation type="submission" date="2019-04" db="EMBL/GenBank/DDBJ databases">
        <title>Draft genome sequence of Pseudomonas sp. M7D1 isolated from rhizosphere of plant the flowery desert.</title>
        <authorList>
            <person name="Poblete-Morales M."/>
            <person name="Plaza N."/>
            <person name="Corsini G."/>
            <person name="Silva E."/>
        </authorList>
    </citation>
    <scope>NUCLEOTIDE SEQUENCE [LARGE SCALE GENOMIC DNA]</scope>
    <source>
        <strain evidence="2 3">M7D1</strain>
    </source>
</reference>
<dbReference type="InterPro" id="IPR011010">
    <property type="entry name" value="DNA_brk_join_enz"/>
</dbReference>
<keyword evidence="1" id="KW-0233">DNA recombination</keyword>